<evidence type="ECO:0000313" key="1">
    <source>
        <dbReference type="EMBL" id="CAE8594542.1"/>
    </source>
</evidence>
<organism evidence="1 2">
    <name type="scientific">Polarella glacialis</name>
    <name type="common">Dinoflagellate</name>
    <dbReference type="NCBI Taxonomy" id="89957"/>
    <lineage>
        <taxon>Eukaryota</taxon>
        <taxon>Sar</taxon>
        <taxon>Alveolata</taxon>
        <taxon>Dinophyceae</taxon>
        <taxon>Suessiales</taxon>
        <taxon>Suessiaceae</taxon>
        <taxon>Polarella</taxon>
    </lineage>
</organism>
<proteinExistence type="predicted"/>
<accession>A0A813EAB5</accession>
<name>A0A813EAB5_POLGL</name>
<gene>
    <name evidence="1" type="ORF">PGLA1383_LOCUS13082</name>
</gene>
<dbReference type="AlphaFoldDB" id="A0A813EAB5"/>
<feature type="non-terminal residue" evidence="1">
    <location>
        <position position="1"/>
    </location>
</feature>
<protein>
    <submittedName>
        <fullName evidence="1">Uncharacterized protein</fullName>
    </submittedName>
</protein>
<reference evidence="1" key="1">
    <citation type="submission" date="2021-02" db="EMBL/GenBank/DDBJ databases">
        <authorList>
            <person name="Dougan E. K."/>
            <person name="Rhodes N."/>
            <person name="Thang M."/>
            <person name="Chan C."/>
        </authorList>
    </citation>
    <scope>NUCLEOTIDE SEQUENCE</scope>
</reference>
<dbReference type="EMBL" id="CAJNNV010007156">
    <property type="protein sequence ID" value="CAE8594542.1"/>
    <property type="molecule type" value="Genomic_DNA"/>
</dbReference>
<dbReference type="OrthoDB" id="441051at2759"/>
<sequence>LVKSSALQPVRNEQEALPRIFGGVGQTQVRGMIAKQRLIAKRTGDTSLQDAGCTVLTPRDPNNGVAEFKFQQGGGKKTFPNAPNMKSMVDEIVFGVDIDFSGEDQFDEEFMHLYGRAAGISSTEMSRARGLRTYDSAPGQQSIVDQ</sequence>
<evidence type="ECO:0000313" key="2">
    <source>
        <dbReference type="Proteomes" id="UP000654075"/>
    </source>
</evidence>
<keyword evidence="2" id="KW-1185">Reference proteome</keyword>
<feature type="non-terminal residue" evidence="1">
    <location>
        <position position="146"/>
    </location>
</feature>
<comment type="caution">
    <text evidence="1">The sequence shown here is derived from an EMBL/GenBank/DDBJ whole genome shotgun (WGS) entry which is preliminary data.</text>
</comment>
<dbReference type="Proteomes" id="UP000654075">
    <property type="component" value="Unassembled WGS sequence"/>
</dbReference>